<organism evidence="1 2">
    <name type="scientific">Novosphingobium mathurense</name>
    <dbReference type="NCBI Taxonomy" id="428990"/>
    <lineage>
        <taxon>Bacteria</taxon>
        <taxon>Pseudomonadati</taxon>
        <taxon>Pseudomonadota</taxon>
        <taxon>Alphaproteobacteria</taxon>
        <taxon>Sphingomonadales</taxon>
        <taxon>Sphingomonadaceae</taxon>
        <taxon>Novosphingobium</taxon>
    </lineage>
</organism>
<dbReference type="Proteomes" id="UP000190989">
    <property type="component" value="Unassembled WGS sequence"/>
</dbReference>
<dbReference type="STRING" id="428990.SAMN06295987_101326"/>
<dbReference type="EMBL" id="FVZE01000001">
    <property type="protein sequence ID" value="SLJ86656.1"/>
    <property type="molecule type" value="Genomic_DNA"/>
</dbReference>
<sequence>MSVGGSYDCITKTPLGDQKGVLTVIPGEGDSFTGNITGDLGSMDIRDGRISGNSLSWQMKMTMPMPMDLDCTATVEGDVITGKVKAGMFGTMDLNGTRRA</sequence>
<proteinExistence type="predicted"/>
<accession>A0A1U6GT34</accession>
<protein>
    <submittedName>
        <fullName evidence="1">Uncharacterized protein</fullName>
    </submittedName>
</protein>
<name>A0A1U6GT34_9SPHN</name>
<evidence type="ECO:0000313" key="1">
    <source>
        <dbReference type="EMBL" id="SLJ86656.1"/>
    </source>
</evidence>
<keyword evidence="2" id="KW-1185">Reference proteome</keyword>
<dbReference type="AlphaFoldDB" id="A0A1U6GT34"/>
<reference evidence="2" key="1">
    <citation type="submission" date="2017-02" db="EMBL/GenBank/DDBJ databases">
        <authorList>
            <person name="Varghese N."/>
            <person name="Submissions S."/>
        </authorList>
    </citation>
    <scope>NUCLEOTIDE SEQUENCE [LARGE SCALE GENOMIC DNA]</scope>
    <source>
        <strain evidence="2">SM117</strain>
    </source>
</reference>
<evidence type="ECO:0000313" key="2">
    <source>
        <dbReference type="Proteomes" id="UP000190989"/>
    </source>
</evidence>
<gene>
    <name evidence="1" type="ORF">SAMN06295987_101326</name>
</gene>
<dbReference type="RefSeq" id="WP_054948380.1">
    <property type="nucleotide sequence ID" value="NZ_FVZE01000001.1"/>
</dbReference>